<protein>
    <submittedName>
        <fullName evidence="2">Uncharacterized protein</fullName>
    </submittedName>
</protein>
<proteinExistence type="predicted"/>
<gene>
    <name evidence="2" type="ORF">BE221DRAFT_65813</name>
</gene>
<dbReference type="PANTHER" id="PTHR37713:SF1">
    <property type="entry name" value="OS05G0176600 PROTEIN"/>
    <property type="match status" value="1"/>
</dbReference>
<reference evidence="2" key="1">
    <citation type="submission" date="2017-04" db="EMBL/GenBank/DDBJ databases">
        <title>Population genomics of picophytoplankton unveils novel chromosome hypervariability.</title>
        <authorList>
            <consortium name="DOE Joint Genome Institute"/>
            <person name="Blanc-Mathieu R."/>
            <person name="Krasovec M."/>
            <person name="Hebrard M."/>
            <person name="Yau S."/>
            <person name="Desgranges E."/>
            <person name="Martin J."/>
            <person name="Schackwitz W."/>
            <person name="Kuo A."/>
            <person name="Salin G."/>
            <person name="Donnadieu C."/>
            <person name="Desdevises Y."/>
            <person name="Sanchez-Ferandin S."/>
            <person name="Moreau H."/>
            <person name="Rivals E."/>
            <person name="Grigoriev I.V."/>
            <person name="Grimsley N."/>
            <person name="Eyre-Walker A."/>
            <person name="Piganeau G."/>
        </authorList>
    </citation>
    <scope>NUCLEOTIDE SEQUENCE [LARGE SCALE GENOMIC DNA]</scope>
    <source>
        <strain evidence="2">RCC 1115</strain>
    </source>
</reference>
<accession>A0A1Y5IN53</accession>
<sequence>MSPEEIRAMNEARRKRTRNTFVVPFLYAPLLPLIRVSLRHRPATRDRAFAGAIACALAHAGYVMSNDSTVL</sequence>
<feature type="transmembrane region" description="Helical" evidence="1">
    <location>
        <begin position="48"/>
        <end position="65"/>
    </location>
</feature>
<dbReference type="Proteomes" id="UP000195557">
    <property type="component" value="Unassembled WGS sequence"/>
</dbReference>
<feature type="transmembrane region" description="Helical" evidence="1">
    <location>
        <begin position="20"/>
        <end position="36"/>
    </location>
</feature>
<evidence type="ECO:0000256" key="1">
    <source>
        <dbReference type="SAM" id="Phobius"/>
    </source>
</evidence>
<dbReference type="GO" id="GO:0009507">
    <property type="term" value="C:chloroplast"/>
    <property type="evidence" value="ECO:0007669"/>
    <property type="project" value="TreeGrafter"/>
</dbReference>
<dbReference type="EMBL" id="KZ155771">
    <property type="protein sequence ID" value="OUS49563.1"/>
    <property type="molecule type" value="Genomic_DNA"/>
</dbReference>
<evidence type="ECO:0000313" key="2">
    <source>
        <dbReference type="EMBL" id="OUS49563.1"/>
    </source>
</evidence>
<keyword evidence="1" id="KW-1133">Transmembrane helix</keyword>
<name>A0A1Y5IN53_OSTTA</name>
<keyword evidence="1" id="KW-0472">Membrane</keyword>
<dbReference type="AlphaFoldDB" id="A0A1Y5IN53"/>
<dbReference type="PANTHER" id="PTHR37713">
    <property type="entry name" value="OS05G0176600 PROTEIN"/>
    <property type="match status" value="1"/>
</dbReference>
<organism evidence="2">
    <name type="scientific">Ostreococcus tauri</name>
    <name type="common">Marine green alga</name>
    <dbReference type="NCBI Taxonomy" id="70448"/>
    <lineage>
        <taxon>Eukaryota</taxon>
        <taxon>Viridiplantae</taxon>
        <taxon>Chlorophyta</taxon>
        <taxon>Mamiellophyceae</taxon>
        <taxon>Mamiellales</taxon>
        <taxon>Bathycoccaceae</taxon>
        <taxon>Ostreococcus</taxon>
    </lineage>
</organism>
<keyword evidence="1" id="KW-0812">Transmembrane</keyword>